<keyword evidence="1" id="KW-0812">Transmembrane</keyword>
<dbReference type="AlphaFoldDB" id="A0A1J4KCU4"/>
<feature type="transmembrane region" description="Helical" evidence="1">
    <location>
        <begin position="45"/>
        <end position="65"/>
    </location>
</feature>
<accession>A0A1J4KCU4</accession>
<name>A0A1J4KCU4_9EUKA</name>
<dbReference type="EMBL" id="MLAK01000658">
    <property type="protein sequence ID" value="OHT08794.1"/>
    <property type="molecule type" value="Genomic_DNA"/>
</dbReference>
<proteinExistence type="predicted"/>
<dbReference type="RefSeq" id="XP_068361930.1">
    <property type="nucleotide sequence ID" value="XM_068502673.1"/>
</dbReference>
<protein>
    <submittedName>
        <fullName evidence="2">Uncharacterized protein</fullName>
    </submittedName>
</protein>
<feature type="transmembrane region" description="Helical" evidence="1">
    <location>
        <begin position="140"/>
        <end position="162"/>
    </location>
</feature>
<dbReference type="VEuPathDB" id="TrichDB:TRFO_22649"/>
<gene>
    <name evidence="2" type="ORF">TRFO_22649</name>
</gene>
<dbReference type="Proteomes" id="UP000179807">
    <property type="component" value="Unassembled WGS sequence"/>
</dbReference>
<organism evidence="2 3">
    <name type="scientific">Tritrichomonas foetus</name>
    <dbReference type="NCBI Taxonomy" id="1144522"/>
    <lineage>
        <taxon>Eukaryota</taxon>
        <taxon>Metamonada</taxon>
        <taxon>Parabasalia</taxon>
        <taxon>Tritrichomonadida</taxon>
        <taxon>Tritrichomonadidae</taxon>
        <taxon>Tritrichomonas</taxon>
    </lineage>
</organism>
<evidence type="ECO:0000313" key="2">
    <source>
        <dbReference type="EMBL" id="OHT08794.1"/>
    </source>
</evidence>
<keyword evidence="1" id="KW-0472">Membrane</keyword>
<evidence type="ECO:0000256" key="1">
    <source>
        <dbReference type="SAM" id="Phobius"/>
    </source>
</evidence>
<reference evidence="2" key="1">
    <citation type="submission" date="2016-10" db="EMBL/GenBank/DDBJ databases">
        <authorList>
            <person name="Benchimol M."/>
            <person name="Almeida L.G."/>
            <person name="Vasconcelos A.T."/>
            <person name="Perreira-Neves A."/>
            <person name="Rosa I.A."/>
            <person name="Tasca T."/>
            <person name="Bogo M.R."/>
            <person name="de Souza W."/>
        </authorList>
    </citation>
    <scope>NUCLEOTIDE SEQUENCE [LARGE SCALE GENOMIC DNA]</scope>
    <source>
        <strain evidence="2">K</strain>
    </source>
</reference>
<keyword evidence="1" id="KW-1133">Transmembrane helix</keyword>
<keyword evidence="3" id="KW-1185">Reference proteome</keyword>
<evidence type="ECO:0000313" key="3">
    <source>
        <dbReference type="Proteomes" id="UP000179807"/>
    </source>
</evidence>
<feature type="transmembrane region" description="Helical" evidence="1">
    <location>
        <begin position="14"/>
        <end position="33"/>
    </location>
</feature>
<dbReference type="GeneID" id="94837377"/>
<feature type="transmembrane region" description="Helical" evidence="1">
    <location>
        <begin position="77"/>
        <end position="104"/>
    </location>
</feature>
<comment type="caution">
    <text evidence="2">The sequence shown here is derived from an EMBL/GenBank/DDBJ whole genome shotgun (WGS) entry which is preliminary data.</text>
</comment>
<feature type="transmembrane region" description="Helical" evidence="1">
    <location>
        <begin position="116"/>
        <end position="134"/>
    </location>
</feature>
<sequence length="170" mass="19491">MEAIFELIDFQSPWIYYSFGTTLIYLVSVLLVFQFTKSKKRSNLIQFLLFLFLLVVRLADGAAFVEAIREQPIYDNGFILTVVVPTILLLFGIALFLVFFFLHFIFGFMTPQGYEFMKYPSFVFNIIQISFSMAHGNLAAYVLTMWNFVVGVILAANVPPVLHAGKMKKE</sequence>